<dbReference type="EMBL" id="FPHN01000092">
    <property type="protein sequence ID" value="SFV58480.1"/>
    <property type="molecule type" value="Genomic_DNA"/>
</dbReference>
<accession>A0A1W1CWQ9</accession>
<dbReference type="EMBL" id="FPHM01000151">
    <property type="protein sequence ID" value="SFV70280.1"/>
    <property type="molecule type" value="Genomic_DNA"/>
</dbReference>
<keyword evidence="1" id="KW-0812">Transmembrane</keyword>
<sequence>MKIVIVLAILLAVALITLFYKKEEDTFKMLFSFFVLFYIIGLAIVGTVMRSLMPLFLAHVVALIFSYGALLYYIFRDRKQFIIWLLPFGTLALYVVLAWIGNEHIIWFS</sequence>
<feature type="transmembrane region" description="Helical" evidence="1">
    <location>
        <begin position="55"/>
        <end position="75"/>
    </location>
</feature>
<organism evidence="3">
    <name type="scientific">hydrothermal vent metagenome</name>
    <dbReference type="NCBI Taxonomy" id="652676"/>
    <lineage>
        <taxon>unclassified sequences</taxon>
        <taxon>metagenomes</taxon>
        <taxon>ecological metagenomes</taxon>
    </lineage>
</organism>
<evidence type="ECO:0000256" key="1">
    <source>
        <dbReference type="SAM" id="Phobius"/>
    </source>
</evidence>
<evidence type="ECO:0000313" key="2">
    <source>
        <dbReference type="EMBL" id="SFV58480.1"/>
    </source>
</evidence>
<name>A0A1W1CWQ9_9ZZZZ</name>
<protein>
    <submittedName>
        <fullName evidence="3">Uncharacterized protein</fullName>
    </submittedName>
</protein>
<gene>
    <name evidence="3" type="ORF">MNB_SV-13-846</name>
    <name evidence="2" type="ORF">MNB_SV-14-1048</name>
</gene>
<feature type="transmembrane region" description="Helical" evidence="1">
    <location>
        <begin position="81"/>
        <end position="100"/>
    </location>
</feature>
<evidence type="ECO:0000313" key="3">
    <source>
        <dbReference type="EMBL" id="SFV70280.1"/>
    </source>
</evidence>
<proteinExistence type="predicted"/>
<feature type="transmembrane region" description="Helical" evidence="1">
    <location>
        <begin position="29"/>
        <end position="48"/>
    </location>
</feature>
<reference evidence="3" key="1">
    <citation type="submission" date="2016-10" db="EMBL/GenBank/DDBJ databases">
        <authorList>
            <person name="de Groot N.N."/>
        </authorList>
    </citation>
    <scope>NUCLEOTIDE SEQUENCE</scope>
</reference>
<keyword evidence="1" id="KW-0472">Membrane</keyword>
<dbReference type="AlphaFoldDB" id="A0A1W1CWQ9"/>
<keyword evidence="1" id="KW-1133">Transmembrane helix</keyword>